<comment type="caution">
    <text evidence="4">The sequence shown here is derived from an EMBL/GenBank/DDBJ whole genome shotgun (WGS) entry which is preliminary data.</text>
</comment>
<evidence type="ECO:0000313" key="4">
    <source>
        <dbReference type="EMBL" id="MDC3423574.1"/>
    </source>
</evidence>
<dbReference type="EMBL" id="JAMQKB010000002">
    <property type="protein sequence ID" value="MDC3423574.1"/>
    <property type="molecule type" value="Genomic_DNA"/>
</dbReference>
<gene>
    <name evidence="4" type="primary">flgD</name>
    <name evidence="4" type="ORF">NC797_03505</name>
</gene>
<evidence type="ECO:0000313" key="5">
    <source>
        <dbReference type="Proteomes" id="UP001145050"/>
    </source>
</evidence>
<comment type="similarity">
    <text evidence="1">Belongs to the FlgD family.</text>
</comment>
<accession>A0A9X3WUK2</accession>
<dbReference type="AlphaFoldDB" id="A0A9X3WUK2"/>
<keyword evidence="4" id="KW-0966">Cell projection</keyword>
<dbReference type="RefSeq" id="WP_272435306.1">
    <property type="nucleotide sequence ID" value="NZ_JAMQKB010000002.1"/>
</dbReference>
<evidence type="ECO:0000256" key="2">
    <source>
        <dbReference type="ARBA" id="ARBA00022795"/>
    </source>
</evidence>
<sequence>MTKIDPANYLTNQTVRGSTSSSLGKDEFLKILMAQLQNQDPLKPMDDKEFISQMTTFSSLEQTMNMSSSIEQLVKSQTVSPVLQYSNLIGKKVTYPVLNDETGKVVDSKQGLVVAVSQKDGVALLELDGGDKIDVESITRVSEPKV</sequence>
<dbReference type="Pfam" id="PF03963">
    <property type="entry name" value="FlgD"/>
    <property type="match status" value="1"/>
</dbReference>
<keyword evidence="4" id="KW-0282">Flagellum</keyword>
<evidence type="ECO:0000256" key="1">
    <source>
        <dbReference type="ARBA" id="ARBA00010577"/>
    </source>
</evidence>
<dbReference type="Pfam" id="PF13861">
    <property type="entry name" value="FLgD_tudor"/>
    <property type="match status" value="1"/>
</dbReference>
<dbReference type="NCBIfam" id="NF007197">
    <property type="entry name" value="PRK09618.1"/>
    <property type="match status" value="1"/>
</dbReference>
<dbReference type="InterPro" id="IPR005648">
    <property type="entry name" value="FlgD"/>
</dbReference>
<reference evidence="4" key="1">
    <citation type="submission" date="2022-06" db="EMBL/GenBank/DDBJ databases">
        <title>Aquibacillus sp. a new bacterium isolated from soil saline samples.</title>
        <authorList>
            <person name="Galisteo C."/>
            <person name="De La Haba R."/>
            <person name="Sanchez-Porro C."/>
            <person name="Ventosa A."/>
        </authorList>
    </citation>
    <scope>NUCLEOTIDE SEQUENCE</scope>
    <source>
        <strain evidence="4">3ASR75-11</strain>
    </source>
</reference>
<keyword evidence="4" id="KW-0969">Cilium</keyword>
<organism evidence="4 5">
    <name type="scientific">Terrihalobacillus insolitus</name>
    <dbReference type="NCBI Taxonomy" id="2950438"/>
    <lineage>
        <taxon>Bacteria</taxon>
        <taxon>Bacillati</taxon>
        <taxon>Bacillota</taxon>
        <taxon>Bacilli</taxon>
        <taxon>Bacillales</taxon>
        <taxon>Bacillaceae</taxon>
        <taxon>Terrihalobacillus</taxon>
    </lineage>
</organism>
<proteinExistence type="inferred from homology"/>
<keyword evidence="2" id="KW-1005">Bacterial flagellum biogenesis</keyword>
<dbReference type="InterPro" id="IPR025963">
    <property type="entry name" value="FLgD_Tudor"/>
</dbReference>
<feature type="domain" description="FlgD Tudor-like" evidence="3">
    <location>
        <begin position="82"/>
        <end position="139"/>
    </location>
</feature>
<keyword evidence="5" id="KW-1185">Reference proteome</keyword>
<name>A0A9X3WUK2_9BACI</name>
<dbReference type="GO" id="GO:0044781">
    <property type="term" value="P:bacterial-type flagellum organization"/>
    <property type="evidence" value="ECO:0007669"/>
    <property type="project" value="UniProtKB-KW"/>
</dbReference>
<dbReference type="Proteomes" id="UP001145050">
    <property type="component" value="Unassembled WGS sequence"/>
</dbReference>
<protein>
    <submittedName>
        <fullName evidence="4">Flagellar hook assembly protein FlgD</fullName>
    </submittedName>
</protein>
<evidence type="ECO:0000259" key="3">
    <source>
        <dbReference type="Pfam" id="PF13861"/>
    </source>
</evidence>